<feature type="region of interest" description="Disordered" evidence="1">
    <location>
        <begin position="1"/>
        <end position="33"/>
    </location>
</feature>
<proteinExistence type="predicted"/>
<keyword evidence="3" id="KW-1185">Reference proteome</keyword>
<dbReference type="PATRIC" id="fig|1349767.4.peg.11"/>
<dbReference type="HOGENOM" id="CLU_112370_1_0_4"/>
<dbReference type="Proteomes" id="UP000027604">
    <property type="component" value="Chromosome I"/>
</dbReference>
<reference evidence="2 3" key="1">
    <citation type="journal article" date="2015" name="Genome Announc.">
        <title>Genome Sequence of Mushroom Soft-Rot Pathogen Janthinobacterium agaricidamnosum.</title>
        <authorList>
            <person name="Graupner K."/>
            <person name="Lackner G."/>
            <person name="Hertweck C."/>
        </authorList>
    </citation>
    <scope>NUCLEOTIDE SEQUENCE [LARGE SCALE GENOMIC DNA]</scope>
    <source>
        <strain evidence="3">NBRC 102515 / DSM 9628</strain>
    </source>
</reference>
<sequence length="99" mass="11134">MSDYDEQMQGQVMLPPPSLKGRKGRGAVSNLQGRYEIHGREGYDDGWAQEDENADGKAIVSWKTQVTEEYAKTILTRNASPDLPFSVSLNPYRGCEHEM</sequence>
<dbReference type="eggNOG" id="COG1533">
    <property type="taxonomic scope" value="Bacteria"/>
</dbReference>
<dbReference type="EMBL" id="HG322949">
    <property type="protein sequence ID" value="CDG84023.1"/>
    <property type="molecule type" value="Genomic_DNA"/>
</dbReference>
<keyword evidence="2" id="KW-0456">Lyase</keyword>
<evidence type="ECO:0000256" key="1">
    <source>
        <dbReference type="SAM" id="MobiDB-lite"/>
    </source>
</evidence>
<organism evidence="2 3">
    <name type="scientific">Janthinobacterium agaricidamnosum NBRC 102515 = DSM 9628</name>
    <dbReference type="NCBI Taxonomy" id="1349767"/>
    <lineage>
        <taxon>Bacteria</taxon>
        <taxon>Pseudomonadati</taxon>
        <taxon>Pseudomonadota</taxon>
        <taxon>Betaproteobacteria</taxon>
        <taxon>Burkholderiales</taxon>
        <taxon>Oxalobacteraceae</taxon>
        <taxon>Janthinobacterium</taxon>
    </lineage>
</organism>
<dbReference type="GO" id="GO:0016829">
    <property type="term" value="F:lyase activity"/>
    <property type="evidence" value="ECO:0007669"/>
    <property type="project" value="UniProtKB-KW"/>
</dbReference>
<dbReference type="KEGG" id="jag:GJA_3404"/>
<protein>
    <submittedName>
        <fullName evidence="2">DNA repair photolyase domain protein</fullName>
    </submittedName>
</protein>
<dbReference type="STRING" id="1349767.GJA_3404"/>
<evidence type="ECO:0000313" key="3">
    <source>
        <dbReference type="Proteomes" id="UP000027604"/>
    </source>
</evidence>
<dbReference type="AlphaFoldDB" id="W0V9K3"/>
<gene>
    <name evidence="2" type="primary">splB</name>
    <name evidence="2" type="ORF">GJA_3404</name>
</gene>
<accession>W0V9K3</accession>
<name>W0V9K3_9BURK</name>
<evidence type="ECO:0000313" key="2">
    <source>
        <dbReference type="EMBL" id="CDG84023.1"/>
    </source>
</evidence>